<dbReference type="SUPFAM" id="SSF53067">
    <property type="entry name" value="Actin-like ATPase domain"/>
    <property type="match status" value="2"/>
</dbReference>
<dbReference type="GO" id="GO:0005524">
    <property type="term" value="F:ATP binding"/>
    <property type="evidence" value="ECO:0007669"/>
    <property type="project" value="UniProtKB-KW"/>
</dbReference>
<name>A0ABC9DAJ2_9POAL</name>
<evidence type="ECO:0000256" key="2">
    <source>
        <dbReference type="ARBA" id="ARBA00022840"/>
    </source>
</evidence>
<dbReference type="Gene3D" id="3.90.640.10">
    <property type="entry name" value="Actin, Chain A, domain 4"/>
    <property type="match status" value="1"/>
</dbReference>
<dbReference type="AlphaFoldDB" id="A0ABC9DAJ2"/>
<dbReference type="Gene3D" id="3.30.420.40">
    <property type="match status" value="2"/>
</dbReference>
<dbReference type="FunFam" id="3.90.640.10:FF:000002">
    <property type="entry name" value="Heat shock 70 kDa"/>
    <property type="match status" value="1"/>
</dbReference>
<dbReference type="Pfam" id="PF00012">
    <property type="entry name" value="HSP70"/>
    <property type="match status" value="1"/>
</dbReference>
<dbReference type="FunFam" id="3.30.420.40:FF:000541">
    <property type="entry name" value="Luminal-binding protein 2"/>
    <property type="match status" value="1"/>
</dbReference>
<proteinExistence type="inferred from homology"/>
<sequence length="503" mass="55132">MDSALRCVARRLTQSIYYYRPTDRNLLYSSLNQGSSLFLLMLLDNSSMARVGRAIRAFTWLLVAAALLFSGTASALLDYDYERRPPHPSYPLGTVIAIDLGNTNSCAAGYAPGHTESMFHLCIPSWVAFPDDGGVLVGEDAMNYAAVNPDAAAFSGFKRLLGKRVNKLYEGGFVQTVIENLPYKVVEKDVRPHIEMETKDGLVRHFSIEAITTAVFAKLKDMAEAHLGHKVHHAVFTLPQQYCSDAARSAVLHTGKDAGLHAMRILDEPIAAAVAYGLHGKLPDEGNVLVLHIGGGTAEASVLTFANGVFEFLGGDLDPFLGGDDFDRNVMNYFIGLVRDKYGRDISNDTAALRKLRTACEDAKKTLSDMDRAHVSVESLVGGVDLSEPLTRAKFEELNHDLFPKLVELLDMVMSEAELKKNKELVTEVILIGGTTMIPKVRELVRDYFGGTKELNTKLKPDEAVTFGATLLSHPTASGYPCMGVNSRHQIGVQTDNCYAYDY</sequence>
<dbReference type="InterPro" id="IPR013126">
    <property type="entry name" value="Hsp_70_fam"/>
</dbReference>
<dbReference type="PRINTS" id="PR00301">
    <property type="entry name" value="HEATSHOCK70"/>
</dbReference>
<dbReference type="InterPro" id="IPR018181">
    <property type="entry name" value="Heat_shock_70_CS"/>
</dbReference>
<keyword evidence="4" id="KW-1133">Transmembrane helix</keyword>
<protein>
    <recommendedName>
        <fullName evidence="7">Luminal-binding protein 5</fullName>
    </recommendedName>
</protein>
<dbReference type="PROSITE" id="PS01036">
    <property type="entry name" value="HSP70_3"/>
    <property type="match status" value="1"/>
</dbReference>
<evidence type="ECO:0000256" key="1">
    <source>
        <dbReference type="ARBA" id="ARBA00022741"/>
    </source>
</evidence>
<keyword evidence="1 3" id="KW-0547">Nucleotide-binding</keyword>
<dbReference type="EMBL" id="OZ075142">
    <property type="protein sequence ID" value="CAL5034292.1"/>
    <property type="molecule type" value="Genomic_DNA"/>
</dbReference>
<gene>
    <name evidence="5" type="ORF">URODEC1_LOCUS83042</name>
</gene>
<accession>A0ABC9DAJ2</accession>
<keyword evidence="2 3" id="KW-0067">ATP-binding</keyword>
<evidence type="ECO:0000313" key="5">
    <source>
        <dbReference type="EMBL" id="CAL5034292.1"/>
    </source>
</evidence>
<evidence type="ECO:0000256" key="3">
    <source>
        <dbReference type="RuleBase" id="RU003322"/>
    </source>
</evidence>
<dbReference type="PANTHER" id="PTHR19375">
    <property type="entry name" value="HEAT SHOCK PROTEIN 70KDA"/>
    <property type="match status" value="1"/>
</dbReference>
<dbReference type="InterPro" id="IPR043129">
    <property type="entry name" value="ATPase_NBD"/>
</dbReference>
<keyword evidence="6" id="KW-1185">Reference proteome</keyword>
<evidence type="ECO:0008006" key="7">
    <source>
        <dbReference type="Google" id="ProtNLM"/>
    </source>
</evidence>
<evidence type="ECO:0000256" key="4">
    <source>
        <dbReference type="SAM" id="Phobius"/>
    </source>
</evidence>
<keyword evidence="4" id="KW-0472">Membrane</keyword>
<reference evidence="5" key="1">
    <citation type="submission" date="2024-10" db="EMBL/GenBank/DDBJ databases">
        <authorList>
            <person name="Ryan C."/>
        </authorList>
    </citation>
    <scope>NUCLEOTIDE SEQUENCE [LARGE SCALE GENOMIC DNA]</scope>
</reference>
<evidence type="ECO:0000313" key="6">
    <source>
        <dbReference type="Proteomes" id="UP001497457"/>
    </source>
</evidence>
<comment type="similarity">
    <text evidence="3">Belongs to the heat shock protein 70 family.</text>
</comment>
<dbReference type="Proteomes" id="UP001497457">
    <property type="component" value="Chromosome 32b"/>
</dbReference>
<keyword evidence="4" id="KW-0812">Transmembrane</keyword>
<feature type="transmembrane region" description="Helical" evidence="4">
    <location>
        <begin position="55"/>
        <end position="77"/>
    </location>
</feature>
<organism evidence="5 6">
    <name type="scientific">Urochloa decumbens</name>
    <dbReference type="NCBI Taxonomy" id="240449"/>
    <lineage>
        <taxon>Eukaryota</taxon>
        <taxon>Viridiplantae</taxon>
        <taxon>Streptophyta</taxon>
        <taxon>Embryophyta</taxon>
        <taxon>Tracheophyta</taxon>
        <taxon>Spermatophyta</taxon>
        <taxon>Magnoliopsida</taxon>
        <taxon>Liliopsida</taxon>
        <taxon>Poales</taxon>
        <taxon>Poaceae</taxon>
        <taxon>PACMAD clade</taxon>
        <taxon>Panicoideae</taxon>
        <taxon>Panicodae</taxon>
        <taxon>Paniceae</taxon>
        <taxon>Melinidinae</taxon>
        <taxon>Urochloa</taxon>
    </lineage>
</organism>